<evidence type="ECO:0000313" key="2">
    <source>
        <dbReference type="EMBL" id="EAT11022.1"/>
    </source>
</evidence>
<evidence type="ECO:0000313" key="3">
    <source>
        <dbReference type="Proteomes" id="UP000004263"/>
    </source>
</evidence>
<proteinExistence type="predicted"/>
<accession>Q1MYK9</accession>
<dbReference type="STRING" id="207949.RED65_14282"/>
<feature type="transmembrane region" description="Helical" evidence="1">
    <location>
        <begin position="35"/>
        <end position="54"/>
    </location>
</feature>
<evidence type="ECO:0000256" key="1">
    <source>
        <dbReference type="SAM" id="Phobius"/>
    </source>
</evidence>
<dbReference type="AlphaFoldDB" id="Q1MYK9"/>
<reference evidence="2 3" key="1">
    <citation type="submission" date="2006-03" db="EMBL/GenBank/DDBJ databases">
        <authorList>
            <person name="Pinhassi J."/>
            <person name="Pedros-Alio C."/>
            <person name="Ferriera S."/>
            <person name="Johnson J."/>
            <person name="Kravitz S."/>
            <person name="Halpern A."/>
            <person name="Remington K."/>
            <person name="Beeson K."/>
            <person name="Tran B."/>
            <person name="Rogers Y.-H."/>
            <person name="Friedman R."/>
            <person name="Venter J.C."/>
        </authorList>
    </citation>
    <scope>NUCLEOTIDE SEQUENCE [LARGE SCALE GENOMIC DNA]</scope>
    <source>
        <strain evidence="2 3">RED65</strain>
    </source>
</reference>
<keyword evidence="1" id="KW-1133">Transmembrane helix</keyword>
<dbReference type="RefSeq" id="WP_007017942.1">
    <property type="nucleotide sequence ID" value="NZ_CH724115.1"/>
</dbReference>
<name>Q1MYK9_9GAMM</name>
<keyword evidence="3" id="KW-1185">Reference proteome</keyword>
<gene>
    <name evidence="2" type="ORF">RED65_14282</name>
</gene>
<sequence length="118" mass="13191">MATDYLHITGGKKWSGPHAPAMLPSMKRFVRKYNGHLAILMSLVLIIAGSLQVVHDHLIDHEHTAECAVFLVDGKQPLAQQSQACLAYKQLVESTPYTPAQFVLSFLYKHQSRAPPKR</sequence>
<keyword evidence="1" id="KW-0812">Transmembrane</keyword>
<dbReference type="HOGENOM" id="CLU_2068502_0_0_6"/>
<dbReference type="Proteomes" id="UP000004263">
    <property type="component" value="Unassembled WGS sequence"/>
</dbReference>
<organism evidence="2 3">
    <name type="scientific">Bermanella marisrubri</name>
    <dbReference type="NCBI Taxonomy" id="207949"/>
    <lineage>
        <taxon>Bacteria</taxon>
        <taxon>Pseudomonadati</taxon>
        <taxon>Pseudomonadota</taxon>
        <taxon>Gammaproteobacteria</taxon>
        <taxon>Oceanospirillales</taxon>
        <taxon>Oceanospirillaceae</taxon>
        <taxon>Bermanella</taxon>
    </lineage>
</organism>
<comment type="caution">
    <text evidence="2">The sequence shown here is derived from an EMBL/GenBank/DDBJ whole genome shotgun (WGS) entry which is preliminary data.</text>
</comment>
<dbReference type="EMBL" id="AAQH01000025">
    <property type="protein sequence ID" value="EAT11022.1"/>
    <property type="molecule type" value="Genomic_DNA"/>
</dbReference>
<protein>
    <submittedName>
        <fullName evidence="2">Uncharacterized protein</fullName>
    </submittedName>
</protein>
<keyword evidence="1" id="KW-0472">Membrane</keyword>